<accession>A0ABW5RF31</accession>
<keyword evidence="6" id="KW-1185">Reference proteome</keyword>
<sequence>MPLFLWITLILTLIVASLAVLGIVLTRHPVFGSKPSTQKRLTFTRSKQYNNEKFQYPIPTDMRTDFRTGLSILRDFTKKNPHRQPGYPIPMTSVDPDSLKHPVADRWIWFGHSALLLQINGKSLLLDPMFGDRPSPVPFFGLKRFSEKLPVEIEQLPEIDAVLFSHDHYDHLDYGTIKRIRHKVKQFIVPLGLGSHLERWGVLPEQISEMDWWEETELDGLKLACTPARHYSGRGLSGRDASLWCSWVIQGDQHKVYFSGDSGYGPHFKEIGAAYGPFDATFMECGQYDERWSAIHMMPEETVQAHLDVKGKLLFPIHWSAFTLAFHSWTDPVERAKKAAEQHDLPIATPRIGEPVTLGAEQYPATAWWTSS</sequence>
<feature type="domain" description="Metallo-beta-lactamase" evidence="4">
    <location>
        <begin position="124"/>
        <end position="319"/>
    </location>
</feature>
<evidence type="ECO:0000256" key="3">
    <source>
        <dbReference type="ARBA" id="ARBA00048505"/>
    </source>
</evidence>
<dbReference type="SUPFAM" id="SSF56281">
    <property type="entry name" value="Metallo-hydrolase/oxidoreductase"/>
    <property type="match status" value="1"/>
</dbReference>
<evidence type="ECO:0000259" key="4">
    <source>
        <dbReference type="Pfam" id="PF12706"/>
    </source>
</evidence>
<organism evidence="5 6">
    <name type="scientific">Marinicrinis sediminis</name>
    <dbReference type="NCBI Taxonomy" id="1652465"/>
    <lineage>
        <taxon>Bacteria</taxon>
        <taxon>Bacillati</taxon>
        <taxon>Bacillota</taxon>
        <taxon>Bacilli</taxon>
        <taxon>Bacillales</taxon>
        <taxon>Paenibacillaceae</taxon>
    </lineage>
</organism>
<dbReference type="Gene3D" id="3.60.15.10">
    <property type="entry name" value="Ribonuclease Z/Hydroxyacylglutathione hydrolase-like"/>
    <property type="match status" value="1"/>
</dbReference>
<dbReference type="PANTHER" id="PTHR15032">
    <property type="entry name" value="N-ACYL-PHOSPHATIDYLETHANOLAMINE-HYDROLYZING PHOSPHOLIPASE D"/>
    <property type="match status" value="1"/>
</dbReference>
<evidence type="ECO:0000256" key="2">
    <source>
        <dbReference type="ARBA" id="ARBA00034301"/>
    </source>
</evidence>
<gene>
    <name evidence="5" type="ORF">ACFSUC_18545</name>
</gene>
<dbReference type="Proteomes" id="UP001597497">
    <property type="component" value="Unassembled WGS sequence"/>
</dbReference>
<evidence type="ECO:0000256" key="1">
    <source>
        <dbReference type="ARBA" id="ARBA00034221"/>
    </source>
</evidence>
<dbReference type="InterPro" id="IPR036866">
    <property type="entry name" value="RibonucZ/Hydroxyglut_hydro"/>
</dbReference>
<protein>
    <submittedName>
        <fullName evidence="5">MBL fold metallo-hydrolase</fullName>
    </submittedName>
</protein>
<comment type="caution">
    <text evidence="5">The sequence shown here is derived from an EMBL/GenBank/DDBJ whole genome shotgun (WGS) entry which is preliminary data.</text>
</comment>
<comment type="catalytic activity">
    <reaction evidence="3">
        <text>3',5'-cyclic UMP + H2O = UMP + H(+)</text>
        <dbReference type="Rhea" id="RHEA:70575"/>
        <dbReference type="ChEBI" id="CHEBI:15377"/>
        <dbReference type="ChEBI" id="CHEBI:15378"/>
        <dbReference type="ChEBI" id="CHEBI:57865"/>
        <dbReference type="ChEBI" id="CHEBI:184387"/>
    </reaction>
    <physiologicalReaction direction="left-to-right" evidence="3">
        <dbReference type="Rhea" id="RHEA:70576"/>
    </physiologicalReaction>
</comment>
<dbReference type="Pfam" id="PF12706">
    <property type="entry name" value="Lactamase_B_2"/>
    <property type="match status" value="1"/>
</dbReference>
<reference evidence="6" key="1">
    <citation type="journal article" date="2019" name="Int. J. Syst. Evol. Microbiol.">
        <title>The Global Catalogue of Microorganisms (GCM) 10K type strain sequencing project: providing services to taxonomists for standard genome sequencing and annotation.</title>
        <authorList>
            <consortium name="The Broad Institute Genomics Platform"/>
            <consortium name="The Broad Institute Genome Sequencing Center for Infectious Disease"/>
            <person name="Wu L."/>
            <person name="Ma J."/>
        </authorList>
    </citation>
    <scope>NUCLEOTIDE SEQUENCE [LARGE SCALE GENOMIC DNA]</scope>
    <source>
        <strain evidence="6">KCTC 33676</strain>
    </source>
</reference>
<evidence type="ECO:0000313" key="5">
    <source>
        <dbReference type="EMBL" id="MFD2673552.1"/>
    </source>
</evidence>
<dbReference type="RefSeq" id="WP_379931139.1">
    <property type="nucleotide sequence ID" value="NZ_JBHUMM010000045.1"/>
</dbReference>
<name>A0ABW5RF31_9BACL</name>
<dbReference type="EMBL" id="JBHUMM010000045">
    <property type="protein sequence ID" value="MFD2673552.1"/>
    <property type="molecule type" value="Genomic_DNA"/>
</dbReference>
<proteinExistence type="predicted"/>
<dbReference type="PANTHER" id="PTHR15032:SF4">
    <property type="entry name" value="N-ACYL-PHOSPHATIDYLETHANOLAMINE-HYDROLYZING PHOSPHOLIPASE D"/>
    <property type="match status" value="1"/>
</dbReference>
<dbReference type="InterPro" id="IPR001279">
    <property type="entry name" value="Metallo-B-lactamas"/>
</dbReference>
<comment type="function">
    <text evidence="2">Counteracts the endogenous Pycsar antiviral defense system. Phosphodiesterase that enables metal-dependent hydrolysis of host cyclic nucleotide Pycsar defense signals such as cCMP and cUMP.</text>
</comment>
<comment type="catalytic activity">
    <reaction evidence="1">
        <text>3',5'-cyclic CMP + H2O = CMP + H(+)</text>
        <dbReference type="Rhea" id="RHEA:72675"/>
        <dbReference type="ChEBI" id="CHEBI:15377"/>
        <dbReference type="ChEBI" id="CHEBI:15378"/>
        <dbReference type="ChEBI" id="CHEBI:58003"/>
        <dbReference type="ChEBI" id="CHEBI:60377"/>
    </reaction>
    <physiologicalReaction direction="left-to-right" evidence="1">
        <dbReference type="Rhea" id="RHEA:72676"/>
    </physiologicalReaction>
</comment>
<evidence type="ECO:0000313" key="6">
    <source>
        <dbReference type="Proteomes" id="UP001597497"/>
    </source>
</evidence>